<dbReference type="InterPro" id="IPR014710">
    <property type="entry name" value="RmlC-like_jellyroll"/>
</dbReference>
<evidence type="ECO:0000256" key="2">
    <source>
        <dbReference type="ARBA" id="ARBA00023125"/>
    </source>
</evidence>
<name>A0ABW5WVI0_9STAP</name>
<gene>
    <name evidence="5" type="ORF">ACFSX4_05900</name>
</gene>
<accession>A0ABW5WVI0</accession>
<dbReference type="SUPFAM" id="SSF46689">
    <property type="entry name" value="Homeodomain-like"/>
    <property type="match status" value="2"/>
</dbReference>
<keyword evidence="6" id="KW-1185">Reference proteome</keyword>
<dbReference type="Proteomes" id="UP001597519">
    <property type="component" value="Unassembled WGS sequence"/>
</dbReference>
<keyword evidence="2" id="KW-0238">DNA-binding</keyword>
<evidence type="ECO:0000313" key="6">
    <source>
        <dbReference type="Proteomes" id="UP001597519"/>
    </source>
</evidence>
<protein>
    <submittedName>
        <fullName evidence="5">AraC family transcriptional regulator</fullName>
    </submittedName>
</protein>
<dbReference type="InterPro" id="IPR018062">
    <property type="entry name" value="HTH_AraC-typ_CS"/>
</dbReference>
<dbReference type="PROSITE" id="PS01124">
    <property type="entry name" value="HTH_ARAC_FAMILY_2"/>
    <property type="match status" value="1"/>
</dbReference>
<dbReference type="SMART" id="SM00342">
    <property type="entry name" value="HTH_ARAC"/>
    <property type="match status" value="1"/>
</dbReference>
<dbReference type="InterPro" id="IPR013096">
    <property type="entry name" value="Cupin_2"/>
</dbReference>
<dbReference type="SUPFAM" id="SSF51182">
    <property type="entry name" value="RmlC-like cupins"/>
    <property type="match status" value="1"/>
</dbReference>
<evidence type="ECO:0000259" key="4">
    <source>
        <dbReference type="PROSITE" id="PS01124"/>
    </source>
</evidence>
<feature type="domain" description="HTH araC/xylS-type" evidence="4">
    <location>
        <begin position="168"/>
        <end position="265"/>
    </location>
</feature>
<dbReference type="Pfam" id="PF07883">
    <property type="entry name" value="Cupin_2"/>
    <property type="match status" value="1"/>
</dbReference>
<dbReference type="PROSITE" id="PS00041">
    <property type="entry name" value="HTH_ARAC_FAMILY_1"/>
    <property type="match status" value="1"/>
</dbReference>
<dbReference type="EMBL" id="JBHUOQ010000001">
    <property type="protein sequence ID" value="MFD2829997.1"/>
    <property type="molecule type" value="Genomic_DNA"/>
</dbReference>
<keyword evidence="3" id="KW-0804">Transcription</keyword>
<organism evidence="5 6">
    <name type="scientific">Corticicoccus populi</name>
    <dbReference type="NCBI Taxonomy" id="1812821"/>
    <lineage>
        <taxon>Bacteria</taxon>
        <taxon>Bacillati</taxon>
        <taxon>Bacillota</taxon>
        <taxon>Bacilli</taxon>
        <taxon>Bacillales</taxon>
        <taxon>Staphylococcaceae</taxon>
        <taxon>Corticicoccus</taxon>
    </lineage>
</organism>
<evidence type="ECO:0000313" key="5">
    <source>
        <dbReference type="EMBL" id="MFD2829997.1"/>
    </source>
</evidence>
<dbReference type="PANTHER" id="PTHR43280">
    <property type="entry name" value="ARAC-FAMILY TRANSCRIPTIONAL REGULATOR"/>
    <property type="match status" value="1"/>
</dbReference>
<dbReference type="RefSeq" id="WP_377772508.1">
    <property type="nucleotide sequence ID" value="NZ_JBHUOQ010000001.1"/>
</dbReference>
<sequence>MLRDGQLKVLWISRIDYEKKTGVASHAHEDIFQMLFVIDGKGKITFDDNEYELLPNNLYFMPPDHEHSFYFKEFASTIDIKFSITDNELKDFVTKSDIPFPYFLSDYSKIKELFKTSLSNENKYNPLTSFRVDMLFKDFLISLIQKNNFQKQNANPIERINLSLSSDSPMENYIIQHLNESITLDDIAKEFGYHPHYIIDLFKQKFGVTPMKYLQYVRVEKAKEFLELSSIPVSEIAERIGLSVPYFSRLFTSTEGTSPSDYRNQTRTVVGKDIVLDDSFFSSLPQQPDIIDEK</sequence>
<evidence type="ECO:0000256" key="1">
    <source>
        <dbReference type="ARBA" id="ARBA00023015"/>
    </source>
</evidence>
<dbReference type="InterPro" id="IPR018060">
    <property type="entry name" value="HTH_AraC"/>
</dbReference>
<evidence type="ECO:0000256" key="3">
    <source>
        <dbReference type="ARBA" id="ARBA00023163"/>
    </source>
</evidence>
<reference evidence="6" key="1">
    <citation type="journal article" date="2019" name="Int. J. Syst. Evol. Microbiol.">
        <title>The Global Catalogue of Microorganisms (GCM) 10K type strain sequencing project: providing services to taxonomists for standard genome sequencing and annotation.</title>
        <authorList>
            <consortium name="The Broad Institute Genomics Platform"/>
            <consortium name="The Broad Institute Genome Sequencing Center for Infectious Disease"/>
            <person name="Wu L."/>
            <person name="Ma J."/>
        </authorList>
    </citation>
    <scope>NUCLEOTIDE SEQUENCE [LARGE SCALE GENOMIC DNA]</scope>
    <source>
        <strain evidence="6">KCTC 33575</strain>
    </source>
</reference>
<dbReference type="Pfam" id="PF12833">
    <property type="entry name" value="HTH_18"/>
    <property type="match status" value="1"/>
</dbReference>
<dbReference type="InterPro" id="IPR009057">
    <property type="entry name" value="Homeodomain-like_sf"/>
</dbReference>
<dbReference type="InterPro" id="IPR011051">
    <property type="entry name" value="RmlC_Cupin_sf"/>
</dbReference>
<proteinExistence type="predicted"/>
<keyword evidence="1" id="KW-0805">Transcription regulation</keyword>
<comment type="caution">
    <text evidence="5">The sequence shown here is derived from an EMBL/GenBank/DDBJ whole genome shotgun (WGS) entry which is preliminary data.</text>
</comment>
<dbReference type="Gene3D" id="2.60.120.10">
    <property type="entry name" value="Jelly Rolls"/>
    <property type="match status" value="1"/>
</dbReference>
<dbReference type="PANTHER" id="PTHR43280:SF2">
    <property type="entry name" value="HTH-TYPE TRANSCRIPTIONAL REGULATOR EXSA"/>
    <property type="match status" value="1"/>
</dbReference>
<dbReference type="Gene3D" id="1.10.10.60">
    <property type="entry name" value="Homeodomain-like"/>
    <property type="match status" value="2"/>
</dbReference>